<feature type="region of interest" description="Disordered" evidence="12">
    <location>
        <begin position="301"/>
        <end position="402"/>
    </location>
</feature>
<keyword evidence="16" id="KW-1185">Reference proteome</keyword>
<sequence length="402" mass="44880">MFCLTQCGNLFVGTTYRAFRTKHVFISLARKLNDRRSLRLCISQSLAGFNELRLVGVPSTATTSILEFHKRSTSVSSTREMSSNKNNKIPDGWMDYQALGKRIPGTRFIAFKVPLKQSLRSCLPPSEAFGPFDLVHLLEEEKEELGLIIDLTFTTRYYNVTDLPDSVQYLKILTAGHRVPSDPTILSFKKAVYRFLQENENNDKLIGVHCTHGLNRTGYLVCRYLIDVEGMIPSKAVALFNKSRGHRIERKNYLDDLFSRRERSNKGMEEPDQDPIWGSAGCSQDGPPVCRCSHFDKSLNQSQSCPDDPPYPPREPSTCDREQASGRPQHPGPPPCPALPGRSGAEHDPSGGAALGERSPCCPHGPPEKPQPAQGKPRKQRHRKNKGNRSKPEETGALSLTP</sequence>
<evidence type="ECO:0000256" key="4">
    <source>
        <dbReference type="ARBA" id="ARBA00022884"/>
    </source>
</evidence>
<proteinExistence type="inferred from homology"/>
<evidence type="ECO:0000259" key="14">
    <source>
        <dbReference type="PROSITE" id="PS50056"/>
    </source>
</evidence>
<dbReference type="InterPro" id="IPR051029">
    <property type="entry name" value="mRNA_Capping_Enz/RNA_Phosphat"/>
</dbReference>
<dbReference type="OrthoDB" id="428974at2759"/>
<comment type="function">
    <text evidence="7">Possesses RNA 5'-triphosphatase and diphosphatase activities, but displays a poor protein-tyrosine phosphatase activity. In addition, has phosphatase activity with ATP, ADP and O-methylfluorescein phosphate (in vitro). Binds to RNA. May participate in nuclear mRNA metabolism.</text>
</comment>
<dbReference type="PROSITE" id="PS50056">
    <property type="entry name" value="TYR_PHOSPHATASE_2"/>
    <property type="match status" value="1"/>
</dbReference>
<dbReference type="InterPro" id="IPR016130">
    <property type="entry name" value="Tyr_Pase_AS"/>
</dbReference>
<evidence type="ECO:0000256" key="3">
    <source>
        <dbReference type="ARBA" id="ARBA00022801"/>
    </source>
</evidence>
<dbReference type="Proteomes" id="UP001044222">
    <property type="component" value="Chromosome 10"/>
</dbReference>
<evidence type="ECO:0000313" key="15">
    <source>
        <dbReference type="EMBL" id="KAG5840576.1"/>
    </source>
</evidence>
<dbReference type="GO" id="GO:0003723">
    <property type="term" value="F:RNA binding"/>
    <property type="evidence" value="ECO:0007669"/>
    <property type="project" value="UniProtKB-KW"/>
</dbReference>
<protein>
    <recommendedName>
        <fullName evidence="9">RNA/RNP complex-1-interacting phosphatase</fullName>
    </recommendedName>
    <alternativeName>
        <fullName evidence="10">Dual specificity protein phosphatase 11</fullName>
    </alternativeName>
    <alternativeName>
        <fullName evidence="11">Phosphatase that interacts with RNA/RNP complex 1</fullName>
    </alternativeName>
</protein>
<evidence type="ECO:0000256" key="1">
    <source>
        <dbReference type="ARBA" id="ARBA00004123"/>
    </source>
</evidence>
<dbReference type="GO" id="GO:0004651">
    <property type="term" value="F:polynucleotide 5'-phosphatase activity"/>
    <property type="evidence" value="ECO:0007669"/>
    <property type="project" value="TreeGrafter"/>
</dbReference>
<dbReference type="InterPro" id="IPR000340">
    <property type="entry name" value="Dual-sp_phosphatase_cat-dom"/>
</dbReference>
<dbReference type="EMBL" id="JAFIRN010000010">
    <property type="protein sequence ID" value="KAG5840576.1"/>
    <property type="molecule type" value="Genomic_DNA"/>
</dbReference>
<evidence type="ECO:0000256" key="12">
    <source>
        <dbReference type="SAM" id="MobiDB-lite"/>
    </source>
</evidence>
<dbReference type="AlphaFoldDB" id="A0A9D3M2B2"/>
<evidence type="ECO:0000256" key="8">
    <source>
        <dbReference type="ARBA" id="ARBA00065987"/>
    </source>
</evidence>
<keyword evidence="4" id="KW-0694">RNA-binding</keyword>
<reference evidence="15" key="1">
    <citation type="submission" date="2021-01" db="EMBL/GenBank/DDBJ databases">
        <title>A chromosome-scale assembly of European eel, Anguilla anguilla.</title>
        <authorList>
            <person name="Henkel C."/>
            <person name="Jong-Raadsen S.A."/>
            <person name="Dufour S."/>
            <person name="Weltzien F.-A."/>
            <person name="Palstra A.P."/>
            <person name="Pelster B."/>
            <person name="Spaink H.P."/>
            <person name="Van Den Thillart G.E."/>
            <person name="Jansen H."/>
            <person name="Zahm M."/>
            <person name="Klopp C."/>
            <person name="Cedric C."/>
            <person name="Louis A."/>
            <person name="Berthelot C."/>
            <person name="Parey E."/>
            <person name="Roest Crollius H."/>
            <person name="Montfort J."/>
            <person name="Robinson-Rechavi M."/>
            <person name="Bucao C."/>
            <person name="Bouchez O."/>
            <person name="Gislard M."/>
            <person name="Lluch J."/>
            <person name="Milhes M."/>
            <person name="Lampietro C."/>
            <person name="Lopez Roques C."/>
            <person name="Donnadieu C."/>
            <person name="Braasch I."/>
            <person name="Desvignes T."/>
            <person name="Postlethwait J."/>
            <person name="Bobe J."/>
            <person name="Guiguen Y."/>
            <person name="Dirks R."/>
        </authorList>
    </citation>
    <scope>NUCLEOTIDE SEQUENCE</scope>
    <source>
        <strain evidence="15">Tag_6206</strain>
        <tissue evidence="15">Liver</tissue>
    </source>
</reference>
<evidence type="ECO:0000256" key="11">
    <source>
        <dbReference type="ARBA" id="ARBA00080235"/>
    </source>
</evidence>
<dbReference type="InterPro" id="IPR029021">
    <property type="entry name" value="Prot-tyrosine_phosphatase-like"/>
</dbReference>
<name>A0A9D3M2B2_ANGAN</name>
<evidence type="ECO:0000256" key="6">
    <source>
        <dbReference type="ARBA" id="ARBA00023242"/>
    </source>
</evidence>
<dbReference type="Gene3D" id="3.90.190.10">
    <property type="entry name" value="Protein tyrosine phosphatase superfamily"/>
    <property type="match status" value="1"/>
</dbReference>
<dbReference type="PANTHER" id="PTHR10367:SF9">
    <property type="entry name" value="DUAL-SPECIFICITY PHOSPHATASE 11 (RNA_RNP COMPLEX 1-INTERACTING)"/>
    <property type="match status" value="1"/>
</dbReference>
<keyword evidence="3" id="KW-0378">Hydrolase</keyword>
<dbReference type="GO" id="GO:0005634">
    <property type="term" value="C:nucleus"/>
    <property type="evidence" value="ECO:0007669"/>
    <property type="project" value="UniProtKB-SubCell"/>
</dbReference>
<dbReference type="PROSITE" id="PS50054">
    <property type="entry name" value="TYR_PHOSPHATASE_DUAL"/>
    <property type="match status" value="1"/>
</dbReference>
<evidence type="ECO:0000313" key="16">
    <source>
        <dbReference type="Proteomes" id="UP001044222"/>
    </source>
</evidence>
<organism evidence="15 16">
    <name type="scientific">Anguilla anguilla</name>
    <name type="common">European freshwater eel</name>
    <name type="synonym">Muraena anguilla</name>
    <dbReference type="NCBI Taxonomy" id="7936"/>
    <lineage>
        <taxon>Eukaryota</taxon>
        <taxon>Metazoa</taxon>
        <taxon>Chordata</taxon>
        <taxon>Craniata</taxon>
        <taxon>Vertebrata</taxon>
        <taxon>Euteleostomi</taxon>
        <taxon>Actinopterygii</taxon>
        <taxon>Neopterygii</taxon>
        <taxon>Teleostei</taxon>
        <taxon>Anguilliformes</taxon>
        <taxon>Anguillidae</taxon>
        <taxon>Anguilla</taxon>
    </lineage>
</organism>
<evidence type="ECO:0000256" key="5">
    <source>
        <dbReference type="ARBA" id="ARBA00022912"/>
    </source>
</evidence>
<dbReference type="InterPro" id="IPR000387">
    <property type="entry name" value="Tyr_Pase_dom"/>
</dbReference>
<comment type="subunit">
    <text evidence="8">Monomer. May interact with SFRS7 and SFRS9/SRP30C.</text>
</comment>
<evidence type="ECO:0000256" key="9">
    <source>
        <dbReference type="ARBA" id="ARBA00068666"/>
    </source>
</evidence>
<dbReference type="FunFam" id="3.90.190.10:FF:000064">
    <property type="entry name" value="RNA/RNP complex-1-interacting phosphatase homolog"/>
    <property type="match status" value="1"/>
</dbReference>
<dbReference type="InterPro" id="IPR020422">
    <property type="entry name" value="TYR_PHOSPHATASE_DUAL_dom"/>
</dbReference>
<dbReference type="PROSITE" id="PS00383">
    <property type="entry name" value="TYR_PHOSPHATASE_1"/>
    <property type="match status" value="1"/>
</dbReference>
<evidence type="ECO:0000256" key="10">
    <source>
        <dbReference type="ARBA" id="ARBA00076572"/>
    </source>
</evidence>
<dbReference type="PANTHER" id="PTHR10367">
    <property type="entry name" value="MRNA-CAPPING ENZYME"/>
    <property type="match status" value="1"/>
</dbReference>
<feature type="domain" description="Tyrosine specific protein phosphatases" evidence="14">
    <location>
        <begin position="186"/>
        <end position="255"/>
    </location>
</feature>
<comment type="subcellular location">
    <subcellularLocation>
        <location evidence="1">Nucleus</location>
    </subcellularLocation>
</comment>
<evidence type="ECO:0000256" key="7">
    <source>
        <dbReference type="ARBA" id="ARBA00054725"/>
    </source>
</evidence>
<dbReference type="Pfam" id="PF00782">
    <property type="entry name" value="DSPc"/>
    <property type="match status" value="1"/>
</dbReference>
<comment type="caution">
    <text evidence="15">The sequence shown here is derived from an EMBL/GenBank/DDBJ whole genome shotgun (WGS) entry which is preliminary data.</text>
</comment>
<accession>A0A9D3M2B2</accession>
<keyword evidence="5" id="KW-0904">Protein phosphatase</keyword>
<evidence type="ECO:0000259" key="13">
    <source>
        <dbReference type="PROSITE" id="PS50054"/>
    </source>
</evidence>
<feature type="domain" description="Tyrosine-protein phosphatase" evidence="13">
    <location>
        <begin position="108"/>
        <end position="266"/>
    </location>
</feature>
<gene>
    <name evidence="15" type="ORF">ANANG_G00190230</name>
</gene>
<evidence type="ECO:0000256" key="2">
    <source>
        <dbReference type="ARBA" id="ARBA00008601"/>
    </source>
</evidence>
<dbReference type="GO" id="GO:0004721">
    <property type="term" value="F:phosphoprotein phosphatase activity"/>
    <property type="evidence" value="ECO:0007669"/>
    <property type="project" value="UniProtKB-KW"/>
</dbReference>
<feature type="compositionally biased region" description="Basic residues" evidence="12">
    <location>
        <begin position="376"/>
        <end position="389"/>
    </location>
</feature>
<dbReference type="SUPFAM" id="SSF52799">
    <property type="entry name" value="(Phosphotyrosine protein) phosphatases II"/>
    <property type="match status" value="1"/>
</dbReference>
<keyword evidence="6" id="KW-0539">Nucleus</keyword>
<comment type="similarity">
    <text evidence="2">Belongs to the protein-tyrosine phosphatase family. Non-receptor class dual specificity subfamily.</text>
</comment>